<evidence type="ECO:0000313" key="3">
    <source>
        <dbReference type="Proteomes" id="UP000837857"/>
    </source>
</evidence>
<organism evidence="2 3">
    <name type="scientific">Iphiclides podalirius</name>
    <name type="common">scarce swallowtail</name>
    <dbReference type="NCBI Taxonomy" id="110791"/>
    <lineage>
        <taxon>Eukaryota</taxon>
        <taxon>Metazoa</taxon>
        <taxon>Ecdysozoa</taxon>
        <taxon>Arthropoda</taxon>
        <taxon>Hexapoda</taxon>
        <taxon>Insecta</taxon>
        <taxon>Pterygota</taxon>
        <taxon>Neoptera</taxon>
        <taxon>Endopterygota</taxon>
        <taxon>Lepidoptera</taxon>
        <taxon>Glossata</taxon>
        <taxon>Ditrysia</taxon>
        <taxon>Papilionoidea</taxon>
        <taxon>Papilionidae</taxon>
        <taxon>Papilioninae</taxon>
        <taxon>Iphiclides</taxon>
    </lineage>
</organism>
<reference evidence="2" key="1">
    <citation type="submission" date="2022-03" db="EMBL/GenBank/DDBJ databases">
        <authorList>
            <person name="Martin H S."/>
        </authorList>
    </citation>
    <scope>NUCLEOTIDE SEQUENCE</scope>
</reference>
<dbReference type="Proteomes" id="UP000837857">
    <property type="component" value="Chromosome 27"/>
</dbReference>
<feature type="compositionally biased region" description="Low complexity" evidence="1">
    <location>
        <begin position="130"/>
        <end position="142"/>
    </location>
</feature>
<feature type="compositionally biased region" description="Low complexity" evidence="1">
    <location>
        <begin position="151"/>
        <end position="170"/>
    </location>
</feature>
<feature type="compositionally biased region" description="Pro residues" evidence="1">
    <location>
        <begin position="67"/>
        <end position="85"/>
    </location>
</feature>
<evidence type="ECO:0000256" key="1">
    <source>
        <dbReference type="SAM" id="MobiDB-lite"/>
    </source>
</evidence>
<evidence type="ECO:0000313" key="2">
    <source>
        <dbReference type="EMBL" id="CAH2061174.1"/>
    </source>
</evidence>
<feature type="non-terminal residue" evidence="2">
    <location>
        <position position="1"/>
    </location>
</feature>
<name>A0ABN8ILR3_9NEOP</name>
<sequence>MASFPPNRGEEGDEKPKPTESQDDGYETSNSGEAARRKASSAEGSPAAPRSPPPEPAYEPLLARFPEAPPYRYEPPPPQPQPEPEPYQHFPFPKYPEPYGYKREPEAPYDMSQQHALHYAAAHKRDETRTTASSASARTPTRSWRRRRCARCSASRRPTSPRTTTPTHTCTRTRIRTRTPTSSCSASPRSGAAKRRSKTRMENATHATLLTFDHHDCEERGGRKSRAQPLC</sequence>
<protein>
    <submittedName>
        <fullName evidence="2">Uncharacterized protein</fullName>
    </submittedName>
</protein>
<feature type="region of interest" description="Disordered" evidence="1">
    <location>
        <begin position="1"/>
        <end position="204"/>
    </location>
</feature>
<dbReference type="EMBL" id="OW152839">
    <property type="protein sequence ID" value="CAH2061174.1"/>
    <property type="molecule type" value="Genomic_DNA"/>
</dbReference>
<accession>A0ABN8ILR3</accession>
<proteinExistence type="predicted"/>
<keyword evidence="3" id="KW-1185">Reference proteome</keyword>
<gene>
    <name evidence="2" type="ORF">IPOD504_LOCUS11333</name>
</gene>
<feature type="compositionally biased region" description="Basic and acidic residues" evidence="1">
    <location>
        <begin position="8"/>
        <end position="20"/>
    </location>
</feature>